<dbReference type="PRINTS" id="PR01693">
    <property type="entry name" value="CYANASE"/>
</dbReference>
<dbReference type="Pfam" id="PF02560">
    <property type="entry name" value="Cyanate_lyase"/>
    <property type="match status" value="1"/>
</dbReference>
<dbReference type="GO" id="GO:0003677">
    <property type="term" value="F:DNA binding"/>
    <property type="evidence" value="ECO:0007669"/>
    <property type="project" value="InterPro"/>
</dbReference>
<dbReference type="PANTHER" id="PTHR34186">
    <property type="entry name" value="CYANATE HYDRATASE"/>
    <property type="match status" value="1"/>
</dbReference>
<gene>
    <name evidence="5" type="ORF">FJAP1339_LOCUS8614</name>
</gene>
<feature type="signal peptide" evidence="3">
    <location>
        <begin position="1"/>
        <end position="20"/>
    </location>
</feature>
<comment type="function">
    <text evidence="1">Catalyzes the reaction of cyanate with bicarbonate to produce ammonia and carbon dioxide.</text>
</comment>
<dbReference type="InterPro" id="IPR010982">
    <property type="entry name" value="Lambda_DNA-bd_dom_sf"/>
</dbReference>
<evidence type="ECO:0000256" key="2">
    <source>
        <dbReference type="ARBA" id="ARBA00023239"/>
    </source>
</evidence>
<dbReference type="AlphaFoldDB" id="A0A7S2Y2W3"/>
<reference evidence="5" key="1">
    <citation type="submission" date="2021-01" db="EMBL/GenBank/DDBJ databases">
        <authorList>
            <person name="Corre E."/>
            <person name="Pelletier E."/>
            <person name="Niang G."/>
            <person name="Scheremetjew M."/>
            <person name="Finn R."/>
            <person name="Kale V."/>
            <person name="Holt S."/>
            <person name="Cochrane G."/>
            <person name="Meng A."/>
            <person name="Brown T."/>
            <person name="Cohen L."/>
        </authorList>
    </citation>
    <scope>NUCLEOTIDE SEQUENCE</scope>
    <source>
        <strain evidence="5">CCMP1661</strain>
    </source>
</reference>
<dbReference type="PANTHER" id="PTHR34186:SF2">
    <property type="entry name" value="CYANATE HYDRATASE"/>
    <property type="match status" value="1"/>
</dbReference>
<dbReference type="SMART" id="SM01116">
    <property type="entry name" value="Cyanate_lyase"/>
    <property type="match status" value="1"/>
</dbReference>
<sequence length="187" mass="20493">MSPVFKICFFFFTLLGVTKAYTTVNSAALADRVSRVLAAKSASKLTYDDLASSLGVTNAYAAQLLLGQAKLTPESASKLKEVLPAISDDDLQSMQNDFPMRSFDEDILKEPNVYRTHEAVMHYGEAIKAIINEQCGDGIMSAIDFYLDVGTTQGKHGEKRVVITFNGKFLPFIEQKAEDNGAPSPRD</sequence>
<dbReference type="GO" id="GO:0008824">
    <property type="term" value="F:cyanate hydratase activity"/>
    <property type="evidence" value="ECO:0007669"/>
    <property type="project" value="InterPro"/>
</dbReference>
<dbReference type="Pfam" id="PF21291">
    <property type="entry name" value="CYNS_N"/>
    <property type="match status" value="1"/>
</dbReference>
<name>A0A7S2Y2W3_9STRA</name>
<keyword evidence="2" id="KW-0456">Lyase</keyword>
<dbReference type="EMBL" id="HBHR01017220">
    <property type="protein sequence ID" value="CAD9868487.1"/>
    <property type="molecule type" value="Transcribed_RNA"/>
</dbReference>
<dbReference type="SUPFAM" id="SSF47413">
    <property type="entry name" value="lambda repressor-like DNA-binding domains"/>
    <property type="match status" value="1"/>
</dbReference>
<dbReference type="SUPFAM" id="SSF55234">
    <property type="entry name" value="Cyanase C-terminal domain"/>
    <property type="match status" value="1"/>
</dbReference>
<keyword evidence="3" id="KW-0732">Signal</keyword>
<evidence type="ECO:0000256" key="3">
    <source>
        <dbReference type="SAM" id="SignalP"/>
    </source>
</evidence>
<proteinExistence type="predicted"/>
<protein>
    <recommendedName>
        <fullName evidence="4">Cyanate lyase C-terminal domain-containing protein</fullName>
    </recommendedName>
</protein>
<dbReference type="InterPro" id="IPR003712">
    <property type="entry name" value="Cyanate_lyase_C"/>
</dbReference>
<dbReference type="InterPro" id="IPR048564">
    <property type="entry name" value="CYNS_N"/>
</dbReference>
<feature type="domain" description="Cyanate lyase C-terminal" evidence="4">
    <location>
        <begin position="102"/>
        <end position="175"/>
    </location>
</feature>
<evidence type="ECO:0000259" key="4">
    <source>
        <dbReference type="SMART" id="SM01116"/>
    </source>
</evidence>
<accession>A0A7S2Y2W3</accession>
<organism evidence="5">
    <name type="scientific">Fibrocapsa japonica</name>
    <dbReference type="NCBI Taxonomy" id="94617"/>
    <lineage>
        <taxon>Eukaryota</taxon>
        <taxon>Sar</taxon>
        <taxon>Stramenopiles</taxon>
        <taxon>Ochrophyta</taxon>
        <taxon>Raphidophyceae</taxon>
        <taxon>Chattonellales</taxon>
        <taxon>Chattonellaceae</taxon>
        <taxon>Fibrocapsa</taxon>
    </lineage>
</organism>
<dbReference type="InterPro" id="IPR008076">
    <property type="entry name" value="Cyanase"/>
</dbReference>
<evidence type="ECO:0000256" key="1">
    <source>
        <dbReference type="ARBA" id="ARBA00003561"/>
    </source>
</evidence>
<dbReference type="Gene3D" id="1.10.260.40">
    <property type="entry name" value="lambda repressor-like DNA-binding domains"/>
    <property type="match status" value="1"/>
</dbReference>
<feature type="chain" id="PRO_5030540856" description="Cyanate lyase C-terminal domain-containing protein" evidence="3">
    <location>
        <begin position="21"/>
        <end position="187"/>
    </location>
</feature>
<dbReference type="InterPro" id="IPR036581">
    <property type="entry name" value="Cyanate_lyase_C_sf"/>
</dbReference>
<dbReference type="Gene3D" id="3.30.1160.10">
    <property type="entry name" value="Cyanate lyase, C-terminal domain"/>
    <property type="match status" value="1"/>
</dbReference>
<evidence type="ECO:0000313" key="5">
    <source>
        <dbReference type="EMBL" id="CAD9868487.1"/>
    </source>
</evidence>